<proteinExistence type="predicted"/>
<evidence type="ECO:0000256" key="3">
    <source>
        <dbReference type="ARBA" id="ARBA00022771"/>
    </source>
</evidence>
<evidence type="ECO:0000256" key="5">
    <source>
        <dbReference type="ARBA" id="ARBA00023242"/>
    </source>
</evidence>
<sequence length="206" mass="22725">MKKAQPTISSLNSLEKNSLKKLELPKPNSDHILATRGYGCKFCEAKFSTLQSLGGHQNAHRRERAEKKRARVMNRIVYAFSRVRLRSKPNFSGMRANPILRHPIAREPRTRPLPADVVGPAHGGTPNPKPITITNPQAPASHRPAMANQPKGTVYEPMSNGDPNFCPEVPARSTRSRPPPANSLADGSSFSTHGLEDEELDLTLRL</sequence>
<accession>A0ABD3IN45</accession>
<keyword evidence="3 6" id="KW-0863">Zinc-finger</keyword>
<evidence type="ECO:0000256" key="6">
    <source>
        <dbReference type="PROSITE-ProRule" id="PRU00042"/>
    </source>
</evidence>
<evidence type="ECO:0000313" key="10">
    <source>
        <dbReference type="Proteomes" id="UP001634007"/>
    </source>
</evidence>
<dbReference type="InterPro" id="IPR044246">
    <property type="entry name" value="ZFP3-like"/>
</dbReference>
<dbReference type="PROSITE" id="PS50157">
    <property type="entry name" value="ZINC_FINGER_C2H2_2"/>
    <property type="match status" value="1"/>
</dbReference>
<dbReference type="Gene3D" id="3.30.160.60">
    <property type="entry name" value="Classic Zinc Finger"/>
    <property type="match status" value="1"/>
</dbReference>
<dbReference type="AlphaFoldDB" id="A0ABD3IN45"/>
<keyword evidence="5" id="KW-0539">Nucleus</keyword>
<dbReference type="InterPro" id="IPR036236">
    <property type="entry name" value="Znf_C2H2_sf"/>
</dbReference>
<evidence type="ECO:0000256" key="7">
    <source>
        <dbReference type="SAM" id="MobiDB-lite"/>
    </source>
</evidence>
<evidence type="ECO:0000256" key="2">
    <source>
        <dbReference type="ARBA" id="ARBA00022723"/>
    </source>
</evidence>
<dbReference type="GO" id="GO:0008270">
    <property type="term" value="F:zinc ion binding"/>
    <property type="evidence" value="ECO:0007669"/>
    <property type="project" value="UniProtKB-KW"/>
</dbReference>
<protein>
    <recommendedName>
        <fullName evidence="8">C2H2-type domain-containing protein</fullName>
    </recommendedName>
</protein>
<evidence type="ECO:0000313" key="9">
    <source>
        <dbReference type="EMBL" id="KAL3715664.1"/>
    </source>
</evidence>
<comment type="subcellular location">
    <subcellularLocation>
        <location evidence="1">Nucleus</location>
    </subcellularLocation>
</comment>
<dbReference type="SUPFAM" id="SSF57667">
    <property type="entry name" value="beta-beta-alpha zinc fingers"/>
    <property type="match status" value="1"/>
</dbReference>
<feature type="region of interest" description="Disordered" evidence="7">
    <location>
        <begin position="110"/>
        <end position="206"/>
    </location>
</feature>
<keyword evidence="10" id="KW-1185">Reference proteome</keyword>
<reference evidence="9 10" key="1">
    <citation type="submission" date="2024-11" db="EMBL/GenBank/DDBJ databases">
        <title>Chromosome-level genome assembly of Eucalyptus globulus Labill. provides insights into its genome evolution.</title>
        <authorList>
            <person name="Li X."/>
        </authorList>
    </citation>
    <scope>NUCLEOTIDE SEQUENCE [LARGE SCALE GENOMIC DNA]</scope>
    <source>
        <strain evidence="9">CL2024</strain>
        <tissue evidence="9">Fresh tender leaves</tissue>
    </source>
</reference>
<evidence type="ECO:0000256" key="1">
    <source>
        <dbReference type="ARBA" id="ARBA00004123"/>
    </source>
</evidence>
<comment type="caution">
    <text evidence="9">The sequence shown here is derived from an EMBL/GenBank/DDBJ whole genome shotgun (WGS) entry which is preliminary data.</text>
</comment>
<feature type="domain" description="C2H2-type" evidence="8">
    <location>
        <begin position="38"/>
        <end position="65"/>
    </location>
</feature>
<keyword evidence="2" id="KW-0479">Metal-binding</keyword>
<dbReference type="EMBL" id="JBJKBG010000011">
    <property type="protein sequence ID" value="KAL3715664.1"/>
    <property type="molecule type" value="Genomic_DNA"/>
</dbReference>
<feature type="compositionally biased region" description="Acidic residues" evidence="7">
    <location>
        <begin position="196"/>
        <end position="206"/>
    </location>
</feature>
<name>A0ABD3IN45_EUCGL</name>
<dbReference type="Pfam" id="PF13912">
    <property type="entry name" value="zf-C2H2_6"/>
    <property type="match status" value="1"/>
</dbReference>
<gene>
    <name evidence="9" type="ORF">ACJRO7_007405</name>
</gene>
<evidence type="ECO:0000259" key="8">
    <source>
        <dbReference type="PROSITE" id="PS50157"/>
    </source>
</evidence>
<dbReference type="PROSITE" id="PS00028">
    <property type="entry name" value="ZINC_FINGER_C2H2_1"/>
    <property type="match status" value="1"/>
</dbReference>
<dbReference type="PANTHER" id="PTHR47287">
    <property type="entry name" value="C2H2 AND C2HC ZINC FINGERS SUPERFAMILY PROTEIN"/>
    <property type="match status" value="1"/>
</dbReference>
<keyword evidence="4" id="KW-0862">Zinc</keyword>
<evidence type="ECO:0000256" key="4">
    <source>
        <dbReference type="ARBA" id="ARBA00022833"/>
    </source>
</evidence>
<dbReference type="GO" id="GO:0005634">
    <property type="term" value="C:nucleus"/>
    <property type="evidence" value="ECO:0007669"/>
    <property type="project" value="UniProtKB-SubCell"/>
</dbReference>
<organism evidence="9 10">
    <name type="scientific">Eucalyptus globulus</name>
    <name type="common">Tasmanian blue gum</name>
    <dbReference type="NCBI Taxonomy" id="34317"/>
    <lineage>
        <taxon>Eukaryota</taxon>
        <taxon>Viridiplantae</taxon>
        <taxon>Streptophyta</taxon>
        <taxon>Embryophyta</taxon>
        <taxon>Tracheophyta</taxon>
        <taxon>Spermatophyta</taxon>
        <taxon>Magnoliopsida</taxon>
        <taxon>eudicotyledons</taxon>
        <taxon>Gunneridae</taxon>
        <taxon>Pentapetalae</taxon>
        <taxon>rosids</taxon>
        <taxon>malvids</taxon>
        <taxon>Myrtales</taxon>
        <taxon>Myrtaceae</taxon>
        <taxon>Myrtoideae</taxon>
        <taxon>Eucalypteae</taxon>
        <taxon>Eucalyptus</taxon>
    </lineage>
</organism>
<dbReference type="Proteomes" id="UP001634007">
    <property type="component" value="Unassembled WGS sequence"/>
</dbReference>
<dbReference type="PANTHER" id="PTHR47287:SF15">
    <property type="entry name" value="ZINC FINGER PROTEIN 3-LIKE"/>
    <property type="match status" value="1"/>
</dbReference>
<dbReference type="InterPro" id="IPR013087">
    <property type="entry name" value="Znf_C2H2_type"/>
</dbReference>